<feature type="compositionally biased region" description="Basic and acidic residues" evidence="1">
    <location>
        <begin position="911"/>
        <end position="935"/>
    </location>
</feature>
<dbReference type="STRING" id="1447883.A0A2B7Y448"/>
<feature type="domain" description="Glutaminase A central" evidence="3">
    <location>
        <begin position="540"/>
        <end position="665"/>
    </location>
</feature>
<dbReference type="OrthoDB" id="431715at2759"/>
<evidence type="ECO:0008006" key="7">
    <source>
        <dbReference type="Google" id="ProtNLM"/>
    </source>
</evidence>
<evidence type="ECO:0000256" key="2">
    <source>
        <dbReference type="SAM" id="SignalP"/>
    </source>
</evidence>
<evidence type="ECO:0000256" key="1">
    <source>
        <dbReference type="SAM" id="MobiDB-lite"/>
    </source>
</evidence>
<feature type="compositionally biased region" description="Acidic residues" evidence="1">
    <location>
        <begin position="1099"/>
        <end position="1108"/>
    </location>
</feature>
<keyword evidence="6" id="KW-1185">Reference proteome</keyword>
<feature type="compositionally biased region" description="Basic and acidic residues" evidence="1">
    <location>
        <begin position="1113"/>
        <end position="1125"/>
    </location>
</feature>
<dbReference type="InterPro" id="IPR052743">
    <property type="entry name" value="Glutaminase_GtaA"/>
</dbReference>
<feature type="chain" id="PRO_5012631911" description="Glutaminase" evidence="2">
    <location>
        <begin position="22"/>
        <end position="1167"/>
    </location>
</feature>
<evidence type="ECO:0000313" key="6">
    <source>
        <dbReference type="Proteomes" id="UP000224634"/>
    </source>
</evidence>
<feature type="domain" description="Glutaminase A N-terminal" evidence="4">
    <location>
        <begin position="131"/>
        <end position="352"/>
    </location>
</feature>
<feature type="compositionally biased region" description="Basic and acidic residues" evidence="1">
    <location>
        <begin position="942"/>
        <end position="958"/>
    </location>
</feature>
<feature type="compositionally biased region" description="Basic and acidic residues" evidence="1">
    <location>
        <begin position="968"/>
        <end position="985"/>
    </location>
</feature>
<comment type="caution">
    <text evidence="5">The sequence shown here is derived from an EMBL/GenBank/DDBJ whole genome shotgun (WGS) entry which is preliminary data.</text>
</comment>
<reference evidence="5 6" key="1">
    <citation type="submission" date="2017-10" db="EMBL/GenBank/DDBJ databases">
        <title>Comparative genomics in systemic dimorphic fungi from Ajellomycetaceae.</title>
        <authorList>
            <person name="Munoz J.F."/>
            <person name="Mcewen J.G."/>
            <person name="Clay O.K."/>
            <person name="Cuomo C.A."/>
        </authorList>
    </citation>
    <scope>NUCLEOTIDE SEQUENCE [LARGE SCALE GENOMIC DNA]</scope>
    <source>
        <strain evidence="5 6">UAMH7299</strain>
    </source>
</reference>
<gene>
    <name evidence="5" type="ORF">AJ80_04302</name>
</gene>
<evidence type="ECO:0000259" key="3">
    <source>
        <dbReference type="Pfam" id="PF16335"/>
    </source>
</evidence>
<dbReference type="InterPro" id="IPR033433">
    <property type="entry name" value="GtaA_N"/>
</dbReference>
<protein>
    <recommendedName>
        <fullName evidence="7">Glutaminase</fullName>
    </recommendedName>
</protein>
<dbReference type="PANTHER" id="PTHR31987:SF12">
    <property type="entry name" value="PUTATIVE (AFU_ORTHOLOGUE AFUA_3G10910)-RELATED"/>
    <property type="match status" value="1"/>
</dbReference>
<proteinExistence type="predicted"/>
<feature type="compositionally biased region" description="Basic and acidic residues" evidence="1">
    <location>
        <begin position="813"/>
        <end position="827"/>
    </location>
</feature>
<dbReference type="EMBL" id="PDNA01000054">
    <property type="protein sequence ID" value="PGH18884.1"/>
    <property type="molecule type" value="Genomic_DNA"/>
</dbReference>
<feature type="compositionally biased region" description="Low complexity" evidence="1">
    <location>
        <begin position="856"/>
        <end position="870"/>
    </location>
</feature>
<name>A0A2B7Y448_POLH7</name>
<dbReference type="Proteomes" id="UP000224634">
    <property type="component" value="Unassembled WGS sequence"/>
</dbReference>
<feature type="compositionally biased region" description="Basic and acidic residues" evidence="1">
    <location>
        <begin position="1087"/>
        <end position="1098"/>
    </location>
</feature>
<dbReference type="InterPro" id="IPR032514">
    <property type="entry name" value="GtaA_central"/>
</dbReference>
<dbReference type="Pfam" id="PF16335">
    <property type="entry name" value="GtaA_6_Hairpin"/>
    <property type="match status" value="3"/>
</dbReference>
<sequence>MQWIVFSVLVWGLSQSSEALASRLKPPVLPLIVRNPYLSTWLGNARKEPWSKWPMFWTGEEIGLSLMAAVPDTGQVYPLLGRPQDSLLPTNSSSGYNVSYPIYVGAKYDASITNLTYMIPPPRRATTSPEPLEITLSFLSPITPTSTLRQSLPAAYVTVHVKGNMNVNIYMDVNGQWVSGDRGSQISWKFDHLLSTRRNSTLLRWQVKRNVEMLLSEIHDRAEWGTLHFVAPEGTQYESGTSALLRKHFASTGILRNSNDGVFRSIMDQEPVFAFSKSFTLDDAKKNRHKEAIEESVTFSLALVQDPVVKFASARGLTYMKPLWKSWFPTTDRLLSFHQRDFDNARKLAAEYSDRLAVDAYFSGAEDYVDIVGLSARQVLGATAFSGTSENPILFLKEISSNGNFQTVDVIFPSFPFFLYTNPRWLAYLLEPLIEHMLSGQYPNNYSMHDLGSHYPNATGHPDGKDEYMPVEECGNMLIMGLALVNSLRYPHHSIGTQPKIFARDDPPTIGIFPLLDFQNTNGVDRLDSPWALHPEAIRNARKWVERSYKLWEQWTGYLVEYSLEPENQLSTDDFAGWLALQTNLALKGIIGINAMSELAQFVGRKEEARFYKNISDTYVAKWEDFGMSRDKTHAKISYNWYGSWTTLYNLYADSLLCFHLHGTTYRKPRNNYNQKPLHLSGDEQVGFVPRHIYKSQSKWYHLVRQKYGLPLDSRHLYAKTDWEFFSMAISSKPVRHEILESVALWLNETVTDHPFTDLHKTEDDGGYPGPNFYARPVVGGHFAFLALQRACGGRAMAGLDFLNEEDIDEKPPPCEGDKCSEDHDVKPPPCGGDECHKDHDEEEDYYDSDGEHGSNTDTGSDSDSNSGTDSDGDGDIDRHSDSDSDSGGSDDENNNTDHEHWYDSDDSGDDSDHEHWKDEYQEGHGDYDDGHSDHDSDDDSDGHYEHGHDGDKWRDEYHDSEDECEDSGCHYEYDSDDDKWRDEYRDGEDECEDSGCPYEYDSDDDKWRDEYHDGEDQCGDSGCPYEYDSDDDKWRDEYHDGEDQCGDSDCHYEYDSDDDKWRGEYDDYDGGEHKGDYYEGEDSDQGYDHGDYERGDFEYSDDSDYEGGDGGHGYDDGHDWREGDGSDDEGHADEDYKEYVYAPRGNRFTQIKMGINLPDDLVRPAV</sequence>
<keyword evidence="2" id="KW-0732">Signal</keyword>
<feature type="compositionally biased region" description="Basic and acidic residues" evidence="1">
    <location>
        <begin position="1006"/>
        <end position="1016"/>
    </location>
</feature>
<dbReference type="AlphaFoldDB" id="A0A2B7Y448"/>
<evidence type="ECO:0000313" key="5">
    <source>
        <dbReference type="EMBL" id="PGH18884.1"/>
    </source>
</evidence>
<feature type="domain" description="Glutaminase A central" evidence="3">
    <location>
        <begin position="686"/>
        <end position="786"/>
    </location>
</feature>
<feature type="domain" description="Glutaminase A central" evidence="3">
    <location>
        <begin position="366"/>
        <end position="486"/>
    </location>
</feature>
<dbReference type="Pfam" id="PF17168">
    <property type="entry name" value="DUF5127"/>
    <property type="match status" value="1"/>
</dbReference>
<organism evidence="5 6">
    <name type="scientific">Polytolypa hystricis (strain UAMH7299)</name>
    <dbReference type="NCBI Taxonomy" id="1447883"/>
    <lineage>
        <taxon>Eukaryota</taxon>
        <taxon>Fungi</taxon>
        <taxon>Dikarya</taxon>
        <taxon>Ascomycota</taxon>
        <taxon>Pezizomycotina</taxon>
        <taxon>Eurotiomycetes</taxon>
        <taxon>Eurotiomycetidae</taxon>
        <taxon>Onygenales</taxon>
        <taxon>Onygenales incertae sedis</taxon>
        <taxon>Polytolypa</taxon>
    </lineage>
</organism>
<dbReference type="PANTHER" id="PTHR31987">
    <property type="entry name" value="GLUTAMINASE A-RELATED"/>
    <property type="match status" value="1"/>
</dbReference>
<evidence type="ECO:0000259" key="4">
    <source>
        <dbReference type="Pfam" id="PF17168"/>
    </source>
</evidence>
<feature type="region of interest" description="Disordered" evidence="1">
    <location>
        <begin position="813"/>
        <end position="1139"/>
    </location>
</feature>
<feature type="compositionally biased region" description="Basic and acidic residues" evidence="1">
    <location>
        <begin position="1033"/>
        <end position="1078"/>
    </location>
</feature>
<accession>A0A2B7Y448</accession>
<feature type="signal peptide" evidence="2">
    <location>
        <begin position="1"/>
        <end position="21"/>
    </location>
</feature>